<feature type="region of interest" description="Disordered" evidence="7">
    <location>
        <begin position="266"/>
        <end position="419"/>
    </location>
</feature>
<dbReference type="VEuPathDB" id="VectorBase:LOC119165309"/>
<dbReference type="InterPro" id="IPR041569">
    <property type="entry name" value="AAA_lid_3"/>
</dbReference>
<feature type="domain" description="AAA+ ATPase" evidence="8">
    <location>
        <begin position="479"/>
        <end position="615"/>
    </location>
</feature>
<feature type="region of interest" description="Disordered" evidence="7">
    <location>
        <begin position="69"/>
        <end position="126"/>
    </location>
</feature>
<evidence type="ECO:0000256" key="2">
    <source>
        <dbReference type="ARBA" id="ARBA00022741"/>
    </source>
</evidence>
<keyword evidence="10" id="KW-1185">Reference proteome</keyword>
<evidence type="ECO:0000256" key="7">
    <source>
        <dbReference type="SAM" id="MobiDB-lite"/>
    </source>
</evidence>
<dbReference type="Pfam" id="PF00004">
    <property type="entry name" value="AAA"/>
    <property type="match status" value="1"/>
</dbReference>
<dbReference type="PROSITE" id="PS00674">
    <property type="entry name" value="AAA"/>
    <property type="match status" value="1"/>
</dbReference>
<reference evidence="9" key="1">
    <citation type="journal article" date="2020" name="Cell">
        <title>Large-Scale Comparative Analyses of Tick Genomes Elucidate Their Genetic Diversity and Vector Capacities.</title>
        <authorList>
            <consortium name="Tick Genome and Microbiome Consortium (TIGMIC)"/>
            <person name="Jia N."/>
            <person name="Wang J."/>
            <person name="Shi W."/>
            <person name="Du L."/>
            <person name="Sun Y."/>
            <person name="Zhan W."/>
            <person name="Jiang J.F."/>
            <person name="Wang Q."/>
            <person name="Zhang B."/>
            <person name="Ji P."/>
            <person name="Bell-Sakyi L."/>
            <person name="Cui X.M."/>
            <person name="Yuan T.T."/>
            <person name="Jiang B.G."/>
            <person name="Yang W.F."/>
            <person name="Lam T.T."/>
            <person name="Chang Q.C."/>
            <person name="Ding S.J."/>
            <person name="Wang X.J."/>
            <person name="Zhu J.G."/>
            <person name="Ruan X.D."/>
            <person name="Zhao L."/>
            <person name="Wei J.T."/>
            <person name="Ye R.Z."/>
            <person name="Que T.C."/>
            <person name="Du C.H."/>
            <person name="Zhou Y.H."/>
            <person name="Cheng J.X."/>
            <person name="Dai P.F."/>
            <person name="Guo W.B."/>
            <person name="Han X.H."/>
            <person name="Huang E.J."/>
            <person name="Li L.F."/>
            <person name="Wei W."/>
            <person name="Gao Y.C."/>
            <person name="Liu J.Z."/>
            <person name="Shao H.Z."/>
            <person name="Wang X."/>
            <person name="Wang C.C."/>
            <person name="Yang T.C."/>
            <person name="Huo Q.B."/>
            <person name="Li W."/>
            <person name="Chen H.Y."/>
            <person name="Chen S.E."/>
            <person name="Zhou L.G."/>
            <person name="Ni X.B."/>
            <person name="Tian J.H."/>
            <person name="Sheng Y."/>
            <person name="Liu T."/>
            <person name="Pan Y.S."/>
            <person name="Xia L.Y."/>
            <person name="Li J."/>
            <person name="Zhao F."/>
            <person name="Cao W.C."/>
        </authorList>
    </citation>
    <scope>NUCLEOTIDE SEQUENCE</scope>
    <source>
        <strain evidence="9">Rmic-2018</strain>
    </source>
</reference>
<dbReference type="AlphaFoldDB" id="A0A9J6EBM0"/>
<comment type="catalytic activity">
    <reaction evidence="5">
        <text>n ATP + n H2O + a microtubule = n ADP + n phosphate + (n+1) alpha/beta tubulin heterodimers.</text>
        <dbReference type="EC" id="5.6.1.1"/>
    </reaction>
</comment>
<dbReference type="GO" id="GO:0031114">
    <property type="term" value="P:regulation of microtubule depolymerization"/>
    <property type="evidence" value="ECO:0007669"/>
    <property type="project" value="UniProtKB-ARBA"/>
</dbReference>
<dbReference type="GO" id="GO:0000070">
    <property type="term" value="P:mitotic sister chromatid segregation"/>
    <property type="evidence" value="ECO:0007669"/>
    <property type="project" value="UniProtKB-ARBA"/>
</dbReference>
<dbReference type="GO" id="GO:0016887">
    <property type="term" value="F:ATP hydrolysis activity"/>
    <property type="evidence" value="ECO:0007669"/>
    <property type="project" value="InterPro"/>
</dbReference>
<dbReference type="FunFam" id="3.40.50.300:FF:000093">
    <property type="entry name" value="Fidgetin-like 1"/>
    <property type="match status" value="1"/>
</dbReference>
<dbReference type="CDD" id="cd19524">
    <property type="entry name" value="RecA-like_spastin"/>
    <property type="match status" value="1"/>
</dbReference>
<feature type="compositionally biased region" description="Acidic residues" evidence="7">
    <location>
        <begin position="851"/>
        <end position="860"/>
    </location>
</feature>
<dbReference type="Gene3D" id="1.10.8.60">
    <property type="match status" value="1"/>
</dbReference>
<dbReference type="InterPro" id="IPR050304">
    <property type="entry name" value="MT-severing_AAA_ATPase"/>
</dbReference>
<dbReference type="InterPro" id="IPR027417">
    <property type="entry name" value="P-loop_NTPase"/>
</dbReference>
<evidence type="ECO:0000256" key="4">
    <source>
        <dbReference type="ARBA" id="ARBA00023235"/>
    </source>
</evidence>
<dbReference type="PANTHER" id="PTHR23074:SF86">
    <property type="entry name" value="SPASTIN"/>
    <property type="match status" value="1"/>
</dbReference>
<feature type="compositionally biased region" description="Low complexity" evidence="7">
    <location>
        <begin position="841"/>
        <end position="850"/>
    </location>
</feature>
<feature type="region of interest" description="Disordered" evidence="7">
    <location>
        <begin position="832"/>
        <end position="860"/>
    </location>
</feature>
<dbReference type="EC" id="5.6.1.1" evidence="6"/>
<feature type="compositionally biased region" description="Low complexity" evidence="7">
    <location>
        <begin position="347"/>
        <end position="356"/>
    </location>
</feature>
<evidence type="ECO:0000256" key="5">
    <source>
        <dbReference type="ARBA" id="ARBA00036378"/>
    </source>
</evidence>
<dbReference type="InterPro" id="IPR003593">
    <property type="entry name" value="AAA+_ATPase"/>
</dbReference>
<dbReference type="GO" id="GO:0051013">
    <property type="term" value="P:microtubule severing"/>
    <property type="evidence" value="ECO:0007669"/>
    <property type="project" value="UniProtKB-ARBA"/>
</dbReference>
<dbReference type="SUPFAM" id="SSF52540">
    <property type="entry name" value="P-loop containing nucleoside triphosphate hydrolases"/>
    <property type="match status" value="1"/>
</dbReference>
<dbReference type="Pfam" id="PF17862">
    <property type="entry name" value="AAA_lid_3"/>
    <property type="match status" value="1"/>
</dbReference>
<dbReference type="Gene3D" id="3.40.50.300">
    <property type="entry name" value="P-loop containing nucleotide triphosphate hydrolases"/>
    <property type="match status" value="1"/>
</dbReference>
<keyword evidence="2" id="KW-0547">Nucleotide-binding</keyword>
<gene>
    <name evidence="9" type="ORF">HPB51_017551</name>
</gene>
<evidence type="ECO:0000256" key="6">
    <source>
        <dbReference type="ARBA" id="ARBA00038871"/>
    </source>
</evidence>
<protein>
    <recommendedName>
        <fullName evidence="6">microtubule-severing ATPase</fullName>
        <ecNumber evidence="6">5.6.1.1</ecNumber>
    </recommendedName>
</protein>
<dbReference type="EMBL" id="JABSTU010000005">
    <property type="protein sequence ID" value="KAH8031488.1"/>
    <property type="molecule type" value="Genomic_DNA"/>
</dbReference>
<dbReference type="GO" id="GO:0008568">
    <property type="term" value="F:microtubule severing ATPase activity"/>
    <property type="evidence" value="ECO:0007669"/>
    <property type="project" value="UniProtKB-EC"/>
</dbReference>
<comment type="caution">
    <text evidence="9">The sequence shown here is derived from an EMBL/GenBank/DDBJ whole genome shotgun (WGS) entry which is preliminary data.</text>
</comment>
<feature type="compositionally biased region" description="Polar residues" evidence="7">
    <location>
        <begin position="318"/>
        <end position="335"/>
    </location>
</feature>
<name>A0A9J6EBM0_RHIMP</name>
<reference evidence="9" key="2">
    <citation type="submission" date="2021-09" db="EMBL/GenBank/DDBJ databases">
        <authorList>
            <person name="Jia N."/>
            <person name="Wang J."/>
            <person name="Shi W."/>
            <person name="Du L."/>
            <person name="Sun Y."/>
            <person name="Zhan W."/>
            <person name="Jiang J."/>
            <person name="Wang Q."/>
            <person name="Zhang B."/>
            <person name="Ji P."/>
            <person name="Sakyi L.B."/>
            <person name="Cui X."/>
            <person name="Yuan T."/>
            <person name="Jiang B."/>
            <person name="Yang W."/>
            <person name="Lam T.T.-Y."/>
            <person name="Chang Q."/>
            <person name="Ding S."/>
            <person name="Wang X."/>
            <person name="Zhu J."/>
            <person name="Ruan X."/>
            <person name="Zhao L."/>
            <person name="Wei J."/>
            <person name="Que T."/>
            <person name="Du C."/>
            <person name="Cheng J."/>
            <person name="Dai P."/>
            <person name="Han X."/>
            <person name="Huang E."/>
            <person name="Gao Y."/>
            <person name="Liu J."/>
            <person name="Shao H."/>
            <person name="Ye R."/>
            <person name="Li L."/>
            <person name="Wei W."/>
            <person name="Wang X."/>
            <person name="Wang C."/>
            <person name="Huo Q."/>
            <person name="Li W."/>
            <person name="Guo W."/>
            <person name="Chen H."/>
            <person name="Chen S."/>
            <person name="Zhou L."/>
            <person name="Zhou L."/>
            <person name="Ni X."/>
            <person name="Tian J."/>
            <person name="Zhou Y."/>
            <person name="Sheng Y."/>
            <person name="Liu T."/>
            <person name="Pan Y."/>
            <person name="Xia L."/>
            <person name="Li J."/>
            <person name="Zhao F."/>
            <person name="Cao W."/>
        </authorList>
    </citation>
    <scope>NUCLEOTIDE SEQUENCE</scope>
    <source>
        <strain evidence="9">Rmic-2018</strain>
        <tissue evidence="9">Larvae</tissue>
    </source>
</reference>
<keyword evidence="1" id="KW-0493">Microtubule</keyword>
<organism evidence="9 10">
    <name type="scientific">Rhipicephalus microplus</name>
    <name type="common">Cattle tick</name>
    <name type="synonym">Boophilus microplus</name>
    <dbReference type="NCBI Taxonomy" id="6941"/>
    <lineage>
        <taxon>Eukaryota</taxon>
        <taxon>Metazoa</taxon>
        <taxon>Ecdysozoa</taxon>
        <taxon>Arthropoda</taxon>
        <taxon>Chelicerata</taxon>
        <taxon>Arachnida</taxon>
        <taxon>Acari</taxon>
        <taxon>Parasitiformes</taxon>
        <taxon>Ixodida</taxon>
        <taxon>Ixodoidea</taxon>
        <taxon>Ixodidae</taxon>
        <taxon>Rhipicephalinae</taxon>
        <taxon>Rhipicephalus</taxon>
        <taxon>Boophilus</taxon>
    </lineage>
</organism>
<proteinExistence type="predicted"/>
<dbReference type="GO" id="GO:0005813">
    <property type="term" value="C:centrosome"/>
    <property type="evidence" value="ECO:0007669"/>
    <property type="project" value="UniProtKB-ARBA"/>
</dbReference>
<dbReference type="GO" id="GO:0005874">
    <property type="term" value="C:microtubule"/>
    <property type="evidence" value="ECO:0007669"/>
    <property type="project" value="UniProtKB-KW"/>
</dbReference>
<feature type="compositionally biased region" description="Polar residues" evidence="7">
    <location>
        <begin position="105"/>
        <end position="117"/>
    </location>
</feature>
<evidence type="ECO:0000256" key="3">
    <source>
        <dbReference type="ARBA" id="ARBA00022840"/>
    </source>
</evidence>
<dbReference type="InterPro" id="IPR003959">
    <property type="entry name" value="ATPase_AAA_core"/>
</dbReference>
<sequence length="860" mass="93228">MAFVISSVSLQFRRSRQDPVVHARIALALRQPMPVDVAARRVKMGAPPHQPSPPLRPAHTEPAVVAPAPKAAVAQATPPTPKQRPETPESSGLKASPHQARPKIRTNSPHMRASSASEEAMDTSAPLVPKEWRGSLECAKKTKKQITGPGDGPAVPGEHAIEARNFRQFALAKVFDFLPADLKELAIDLYRKGIEELQKGIAIDFSQGKGPSWERAHRLTDKMKVNLDMAKDRLDFLESMVKIEHLGDDLPWHAGVARPQANQKRRAWQKAAPGHDAAGKLDGPSWLKMAENGGPGSQVNDRHRRCLSPPLSPRSGVTLRNQAATTSRPGVTTQAVAPRAQTLPRNTTAGGARTTAKSPSRVSRPAANEAGPTPTAARRRLNQQQPNAQQPKGRQPPAAAARPGSRGGSFRGGSEGRRVSTLKGVDSRLAHMILDEIVDGGPEVLFSDIAGQEVAKQALSEMVILPTDRPELFTGLRAPPKGLLLFGPPGNGKTMLAKAVAHESHSTFLNISAASLTSKYVGEGEKLVRALFAVARELQPSIIFIDEVDSLLSERKDNEHEATRRLKTEFLVEFDGLHTGNEERILVMGATNRPQELDDAALRRFTKRVYVTLPDEKTRLVLLEKLLRKQNSPLSLDKLKYLARVTSGYSGSDLTALAKDAALGPIRGGGVSKRFSCRNCCVEKTEGVQRDSGLCLHGVRGIKGFRRCWDRRGLCRVVESSRADSAAEQVSAVNPMVCRPVARWHAGNGSHGLLDSESLYDGILVGYNSVGMAVLLSSLWESSEEEQLNEGRKPPARQRSRHATTLVYDDSAAAQTAMPTKQVENIARRRVKVAGHQHETSAMSAAASSDDGSDYGSDDL</sequence>
<evidence type="ECO:0000313" key="9">
    <source>
        <dbReference type="EMBL" id="KAH8031488.1"/>
    </source>
</evidence>
<dbReference type="PANTHER" id="PTHR23074">
    <property type="entry name" value="AAA DOMAIN-CONTAINING"/>
    <property type="match status" value="1"/>
</dbReference>
<keyword evidence="4" id="KW-0413">Isomerase</keyword>
<dbReference type="SMART" id="SM00382">
    <property type="entry name" value="AAA"/>
    <property type="match status" value="1"/>
</dbReference>
<dbReference type="Gene3D" id="1.20.58.80">
    <property type="entry name" value="Phosphotransferase system, lactose/cellobiose-type IIA subunit"/>
    <property type="match status" value="1"/>
</dbReference>
<feature type="compositionally biased region" description="Low complexity" evidence="7">
    <location>
        <begin position="391"/>
        <end position="404"/>
    </location>
</feature>
<dbReference type="GO" id="GO:0005524">
    <property type="term" value="F:ATP binding"/>
    <property type="evidence" value="ECO:0007669"/>
    <property type="project" value="UniProtKB-KW"/>
</dbReference>
<evidence type="ECO:0000256" key="1">
    <source>
        <dbReference type="ARBA" id="ARBA00022701"/>
    </source>
</evidence>
<evidence type="ECO:0000313" key="10">
    <source>
        <dbReference type="Proteomes" id="UP000821866"/>
    </source>
</evidence>
<accession>A0A9J6EBM0</accession>
<evidence type="ECO:0000259" key="8">
    <source>
        <dbReference type="SMART" id="SM00382"/>
    </source>
</evidence>
<dbReference type="Proteomes" id="UP000821866">
    <property type="component" value="Chromosome 3"/>
</dbReference>
<dbReference type="InterPro" id="IPR003960">
    <property type="entry name" value="ATPase_AAA_CS"/>
</dbReference>
<keyword evidence="3" id="KW-0067">ATP-binding</keyword>